<keyword evidence="1" id="KW-0472">Membrane</keyword>
<dbReference type="EMBL" id="JAIMJA010000020">
    <property type="protein sequence ID" value="MCE2596507.1"/>
    <property type="molecule type" value="Genomic_DNA"/>
</dbReference>
<reference evidence="2 3" key="1">
    <citation type="journal article" date="2022" name="Environ. Microbiol. Rep.">
        <title>Eco-phylogenetic analyses reveal divergent evolution of vitamin B12 metabolism in the marine bacterial family 'Psychromonadaceae'.</title>
        <authorList>
            <person name="Jin X."/>
            <person name="Yang Y."/>
            <person name="Cao H."/>
            <person name="Gao B."/>
            <person name="Zhao Z."/>
        </authorList>
    </citation>
    <scope>NUCLEOTIDE SEQUENCE [LARGE SCALE GENOMIC DNA]</scope>
    <source>
        <strain evidence="2 3">MKS20</strain>
    </source>
</reference>
<name>A0ABS8WDW9_9GAMM</name>
<keyword evidence="3" id="KW-1185">Reference proteome</keyword>
<gene>
    <name evidence="2" type="ORF">K6Y31_17055</name>
</gene>
<protein>
    <submittedName>
        <fullName evidence="2">Uncharacterized protein</fullName>
    </submittedName>
</protein>
<dbReference type="Proteomes" id="UP001201273">
    <property type="component" value="Unassembled WGS sequence"/>
</dbReference>
<feature type="transmembrane region" description="Helical" evidence="1">
    <location>
        <begin position="59"/>
        <end position="80"/>
    </location>
</feature>
<organism evidence="2 3">
    <name type="scientific">Motilimonas cestriensis</name>
    <dbReference type="NCBI Taxonomy" id="2742685"/>
    <lineage>
        <taxon>Bacteria</taxon>
        <taxon>Pseudomonadati</taxon>
        <taxon>Pseudomonadota</taxon>
        <taxon>Gammaproteobacteria</taxon>
        <taxon>Alteromonadales</taxon>
        <taxon>Alteromonadales genera incertae sedis</taxon>
        <taxon>Motilimonas</taxon>
    </lineage>
</organism>
<keyword evidence="1" id="KW-1133">Transmembrane helix</keyword>
<dbReference type="RefSeq" id="WP_233054146.1">
    <property type="nucleotide sequence ID" value="NZ_JAIMJA010000020.1"/>
</dbReference>
<evidence type="ECO:0000313" key="3">
    <source>
        <dbReference type="Proteomes" id="UP001201273"/>
    </source>
</evidence>
<accession>A0ABS8WDW9</accession>
<keyword evidence="1" id="KW-0812">Transmembrane</keyword>
<evidence type="ECO:0000313" key="2">
    <source>
        <dbReference type="EMBL" id="MCE2596507.1"/>
    </source>
</evidence>
<evidence type="ECO:0000256" key="1">
    <source>
        <dbReference type="SAM" id="Phobius"/>
    </source>
</evidence>
<comment type="caution">
    <text evidence="2">The sequence shown here is derived from an EMBL/GenBank/DDBJ whole genome shotgun (WGS) entry which is preliminary data.</text>
</comment>
<sequence>MLSSPRLLSMLCLTLWLLGQGAFALHWQHDHLTKVNTINDGPCAVCIHIKQYSPPSLTVAIAVVMTTMLLFVTSSPIIPISTPYYSAGPRAPPFYSHVINIYFLSLTL</sequence>
<proteinExistence type="predicted"/>